<dbReference type="AlphaFoldDB" id="D7DZ50"/>
<dbReference type="OrthoDB" id="461913at2"/>
<dbReference type="HOGENOM" id="CLU_1348426_0_0_3"/>
<feature type="region of interest" description="Disordered" evidence="1">
    <location>
        <begin position="156"/>
        <end position="179"/>
    </location>
</feature>
<evidence type="ECO:0000313" key="3">
    <source>
        <dbReference type="Proteomes" id="UP000001511"/>
    </source>
</evidence>
<proteinExistence type="predicted"/>
<evidence type="ECO:0000313" key="2">
    <source>
        <dbReference type="EMBL" id="ADI66071.1"/>
    </source>
</evidence>
<feature type="region of interest" description="Disordered" evidence="1">
    <location>
        <begin position="42"/>
        <end position="84"/>
    </location>
</feature>
<dbReference type="EMBL" id="CP002059">
    <property type="protein sequence ID" value="ADI66071.1"/>
    <property type="molecule type" value="Genomic_DNA"/>
</dbReference>
<dbReference type="RefSeq" id="WP_013193081.1">
    <property type="nucleotide sequence ID" value="NC_014248.1"/>
</dbReference>
<dbReference type="InterPro" id="IPR046599">
    <property type="entry name" value="DUF6658"/>
</dbReference>
<dbReference type="Proteomes" id="UP000001511">
    <property type="component" value="Chromosome"/>
</dbReference>
<feature type="compositionally biased region" description="Basic and acidic residues" evidence="1">
    <location>
        <begin position="168"/>
        <end position="179"/>
    </location>
</feature>
<gene>
    <name evidence="2" type="ordered locus">Aazo_4938</name>
</gene>
<dbReference type="Pfam" id="PF20363">
    <property type="entry name" value="DUF6658"/>
    <property type="match status" value="1"/>
</dbReference>
<sequence length="179" mass="19480">MKYLINFCKKLQIRQIITIFVAGILLIVNTACSGVNAQGVPKSTPVQAGGANNPYQSGRDKYTNLGISTDPKVTAKHGNSEDDQASLPLTSQLLLAVNKEAEILYPGAEKSSGRVRKEAELPIITQEEFKHSEPGGLIQREPDIKTRIQERMETVTESVEKASGFLKENGDEASAKPDL</sequence>
<dbReference type="eggNOG" id="ENOG50304RJ">
    <property type="taxonomic scope" value="Bacteria"/>
</dbReference>
<keyword evidence="3" id="KW-1185">Reference proteome</keyword>
<dbReference type="KEGG" id="naz:Aazo_4938"/>
<evidence type="ECO:0000256" key="1">
    <source>
        <dbReference type="SAM" id="MobiDB-lite"/>
    </source>
</evidence>
<protein>
    <submittedName>
        <fullName evidence="2">Uncharacterized protein</fullName>
    </submittedName>
</protein>
<organism evidence="2 3">
    <name type="scientific">Nostoc azollae (strain 0708)</name>
    <name type="common">Anabaena azollae (strain 0708)</name>
    <dbReference type="NCBI Taxonomy" id="551115"/>
    <lineage>
        <taxon>Bacteria</taxon>
        <taxon>Bacillati</taxon>
        <taxon>Cyanobacteriota</taxon>
        <taxon>Cyanophyceae</taxon>
        <taxon>Nostocales</taxon>
        <taxon>Nostocaceae</taxon>
        <taxon>Trichormus</taxon>
    </lineage>
</organism>
<name>D7DZ50_NOSA0</name>
<dbReference type="STRING" id="551115.Aazo_4938"/>
<reference evidence="2 3" key="1">
    <citation type="journal article" date="2010" name="PLoS ONE">
        <title>Genome erosion in a nitrogen-fixing vertically transmitted endosymbiotic multicellular cyanobacterium.</title>
        <authorList>
            <person name="Ran L."/>
            <person name="Larsson J."/>
            <person name="Vigil-Stenman T."/>
            <person name="Nylander J.A."/>
            <person name="Ininbergs K."/>
            <person name="Zheng W.W."/>
            <person name="Lapidus A."/>
            <person name="Lowry S."/>
            <person name="Haselkorn R."/>
            <person name="Bergman B."/>
        </authorList>
    </citation>
    <scope>NUCLEOTIDE SEQUENCE [LARGE SCALE GENOMIC DNA]</scope>
    <source>
        <strain evidence="2 3">0708</strain>
    </source>
</reference>
<accession>D7DZ50</accession>